<dbReference type="OrthoDB" id="1110367at2"/>
<dbReference type="EMBL" id="CP028811">
    <property type="protein sequence ID" value="AWA29065.1"/>
    <property type="molecule type" value="Genomic_DNA"/>
</dbReference>
<feature type="chain" id="PRO_5015466105" evidence="2">
    <location>
        <begin position="25"/>
        <end position="957"/>
    </location>
</feature>
<sequence>MKKKLLFSLFILLCCIHSFGQAQAYQPNDMNQCDYEVFDLTSQVQTIIGNQDPTTVMLGFFLTGSDAENNINFIQNASQFVPNGNSQMIFARVTSALDDSYAITQFSVNWNTTPLLPVFPDVTTCDFYALPPLQMPGADYYWDAAHTAPITQPIITQSSVVYVYAENGFCSSQQSFNVNLISAPPTSPENVTVCGEYTLPPLQFGQYYTGPFGTGTTVPPGVAITSSTTLYVYAENGTCSSQQSFTITILQPPVIAAQPESNNIICPNGSLLLTADAEGFNIVYEWYKDGEVIPGATQNSITATQPGIYSFIVTNGLCFTNSNFFMVSYEMPQMTVTPNPGEICPGTPYVVSVVQTGLEESYVWYVDGVLVPSVTGPEFAAEGSNVPHTYECVVTGTSCGVPVSAEINVSPGTPAVFLEPMTSCFENGMATFDLTTLVIGEDPNATLTFYNYELDAQNQVNPVEPSAVSAYVITDPETFLWVRIENGAGICPGSVVPLILIGEACTDNVISGVIRFDEDGNGCTENDLPVSGIQVMAIHNNDIAYAYTNNEGAYTFNNVPEGYNYVSTSGLPAQYDVAVPGGYELNVVGSNMSLNADFCLTAAQPVNDAVVYFYPMGNARPGFPVSYVMYVFNAGTVSLSGNASLSYDLSKLDYVSANPSETSQAANTLNFSFSGLAPSQYQAFYISFTVKVPPIVNLGDVLVFNANIDTLNTDANPADNTVDFSQVAVNSYDPNEITVHQGGQILQSQVANDLDYTIHFQNTGNAEATFVRLEADLDEKLDWNTFRPVAATHNFTSERVGNHIIFRFDNINLPGSMVDEPGSNGYVTYKVKPEATLALGDIIEADADIYFDFNLPIATNTVSTELVTVLGNAQTDFASLELYPNPAHGTVTIRFNENVSSDTAINVFDVQGKSVLYTSGAITGNETKLDISKLHAGLYFVKIISGNKSAVQKLMVK</sequence>
<name>A0A2S0RBU7_9FLAO</name>
<dbReference type="InterPro" id="IPR026444">
    <property type="entry name" value="Secre_tail"/>
</dbReference>
<protein>
    <submittedName>
        <fullName evidence="5">Uncharacterized protein</fullName>
    </submittedName>
</protein>
<dbReference type="Gene3D" id="2.60.40.10">
    <property type="entry name" value="Immunoglobulins"/>
    <property type="match status" value="2"/>
</dbReference>
<dbReference type="NCBIfam" id="TIGR04183">
    <property type="entry name" value="Por_Secre_tail"/>
    <property type="match status" value="1"/>
</dbReference>
<evidence type="ECO:0000259" key="3">
    <source>
        <dbReference type="Pfam" id="PF18962"/>
    </source>
</evidence>
<feature type="domain" description="Secretion system C-terminal sorting" evidence="3">
    <location>
        <begin position="882"/>
        <end position="956"/>
    </location>
</feature>
<dbReference type="KEGG" id="fmg:HYN48_02605"/>
<dbReference type="InterPro" id="IPR013783">
    <property type="entry name" value="Ig-like_fold"/>
</dbReference>
<keyword evidence="1 2" id="KW-0732">Signal</keyword>
<dbReference type="AlphaFoldDB" id="A0A2S0RBU7"/>
<dbReference type="Pfam" id="PF18962">
    <property type="entry name" value="Por_Secre_tail"/>
    <property type="match status" value="1"/>
</dbReference>
<dbReference type="InterPro" id="IPR055353">
    <property type="entry name" value="DUF7619"/>
</dbReference>
<feature type="signal peptide" evidence="2">
    <location>
        <begin position="1"/>
        <end position="24"/>
    </location>
</feature>
<proteinExistence type="predicted"/>
<evidence type="ECO:0000259" key="4">
    <source>
        <dbReference type="Pfam" id="PF24595"/>
    </source>
</evidence>
<evidence type="ECO:0000256" key="2">
    <source>
        <dbReference type="SAM" id="SignalP"/>
    </source>
</evidence>
<organism evidence="5 6">
    <name type="scientific">Flavobacterium magnum</name>
    <dbReference type="NCBI Taxonomy" id="2162713"/>
    <lineage>
        <taxon>Bacteria</taxon>
        <taxon>Pseudomonadati</taxon>
        <taxon>Bacteroidota</taxon>
        <taxon>Flavobacteriia</taxon>
        <taxon>Flavobacteriales</taxon>
        <taxon>Flavobacteriaceae</taxon>
        <taxon>Flavobacterium</taxon>
    </lineage>
</organism>
<evidence type="ECO:0000313" key="5">
    <source>
        <dbReference type="EMBL" id="AWA29065.1"/>
    </source>
</evidence>
<feature type="domain" description="DUF7619" evidence="4">
    <location>
        <begin position="733"/>
        <end position="865"/>
    </location>
</feature>
<keyword evidence="6" id="KW-1185">Reference proteome</keyword>
<dbReference type="InterPro" id="IPR036179">
    <property type="entry name" value="Ig-like_dom_sf"/>
</dbReference>
<accession>A0A2S0RBU7</accession>
<dbReference type="SUPFAM" id="SSF117074">
    <property type="entry name" value="Hypothetical protein PA1324"/>
    <property type="match status" value="1"/>
</dbReference>
<dbReference type="Pfam" id="PF24595">
    <property type="entry name" value="DUF7619"/>
    <property type="match status" value="1"/>
</dbReference>
<evidence type="ECO:0000313" key="6">
    <source>
        <dbReference type="Proteomes" id="UP000244193"/>
    </source>
</evidence>
<dbReference type="Proteomes" id="UP000244193">
    <property type="component" value="Chromosome"/>
</dbReference>
<gene>
    <name evidence="5" type="ORF">HYN48_02605</name>
</gene>
<evidence type="ECO:0000256" key="1">
    <source>
        <dbReference type="ARBA" id="ARBA00022729"/>
    </source>
</evidence>
<dbReference type="RefSeq" id="WP_108369651.1">
    <property type="nucleotide sequence ID" value="NZ_CP028811.1"/>
</dbReference>
<dbReference type="SUPFAM" id="SSF48726">
    <property type="entry name" value="Immunoglobulin"/>
    <property type="match status" value="1"/>
</dbReference>
<reference evidence="5 6" key="1">
    <citation type="submission" date="2018-04" db="EMBL/GenBank/DDBJ databases">
        <title>Genome sequencing of Flavobacterium sp. HYN0048.</title>
        <authorList>
            <person name="Yi H."/>
            <person name="Baek C."/>
        </authorList>
    </citation>
    <scope>NUCLEOTIDE SEQUENCE [LARGE SCALE GENOMIC DNA]</scope>
    <source>
        <strain evidence="5 6">HYN0048</strain>
    </source>
</reference>